<evidence type="ECO:0000313" key="3">
    <source>
        <dbReference type="Proteomes" id="UP000175691"/>
    </source>
</evidence>
<dbReference type="AlphaFoldDB" id="A0A1E7Z826"/>
<dbReference type="STRING" id="1656094.BFC18_16490"/>
<protein>
    <submittedName>
        <fullName evidence="2">Diguanylate cyclase</fullName>
    </submittedName>
</protein>
<proteinExistence type="predicted"/>
<sequence length="115" mass="12828">MFEQMNEQMKSAMKPMTDLATLNMSTMQDLAEKQNAMYSSLLSENMSYFEKAAQQKDMSALAEMNKAYVETVQETVTDTAKSSYAIISEAQQKAGEMFKGLSDEMTSKFQSAAKA</sequence>
<dbReference type="InterPro" id="IPR018968">
    <property type="entry name" value="Phasin"/>
</dbReference>
<gene>
    <name evidence="2" type="ORF">BFC18_16490</name>
</gene>
<comment type="caution">
    <text evidence="2">The sequence shown here is derived from an EMBL/GenBank/DDBJ whole genome shotgun (WGS) entry which is preliminary data.</text>
</comment>
<dbReference type="RefSeq" id="WP_070126467.1">
    <property type="nucleotide sequence ID" value="NZ_MDHN01000037.1"/>
</dbReference>
<dbReference type="Proteomes" id="UP000175691">
    <property type="component" value="Unassembled WGS sequence"/>
</dbReference>
<dbReference type="EMBL" id="MDHN01000037">
    <property type="protein sequence ID" value="OFC69666.1"/>
    <property type="molecule type" value="Genomic_DNA"/>
</dbReference>
<reference evidence="2 3" key="1">
    <citation type="submission" date="2016-08" db="EMBL/GenBank/DDBJ databases">
        <authorList>
            <person name="Seilhamer J.J."/>
        </authorList>
    </citation>
    <scope>NUCLEOTIDE SEQUENCE [LARGE SCALE GENOMIC DNA]</scope>
    <source>
        <strain evidence="2 3">KCTC 42603</strain>
    </source>
</reference>
<evidence type="ECO:0000259" key="1">
    <source>
        <dbReference type="Pfam" id="PF09361"/>
    </source>
</evidence>
<evidence type="ECO:0000313" key="2">
    <source>
        <dbReference type="EMBL" id="OFC69666.1"/>
    </source>
</evidence>
<feature type="domain" description="Phasin" evidence="1">
    <location>
        <begin position="3"/>
        <end position="99"/>
    </location>
</feature>
<organism evidence="2 3">
    <name type="scientific">Alteromonas confluentis</name>
    <dbReference type="NCBI Taxonomy" id="1656094"/>
    <lineage>
        <taxon>Bacteria</taxon>
        <taxon>Pseudomonadati</taxon>
        <taxon>Pseudomonadota</taxon>
        <taxon>Gammaproteobacteria</taxon>
        <taxon>Alteromonadales</taxon>
        <taxon>Alteromonadaceae</taxon>
        <taxon>Alteromonas/Salinimonas group</taxon>
        <taxon>Alteromonas</taxon>
    </lineage>
</organism>
<name>A0A1E7Z826_9ALTE</name>
<accession>A0A1E7Z826</accession>
<dbReference type="Pfam" id="PF09361">
    <property type="entry name" value="Phasin_2"/>
    <property type="match status" value="1"/>
</dbReference>
<keyword evidence="3" id="KW-1185">Reference proteome</keyword>
<dbReference type="OrthoDB" id="5703736at2"/>